<reference evidence="3" key="1">
    <citation type="journal article" date="2012" name="PLoS Genet.">
        <title>The genomes of the fungal plant pathogens Cladosporium fulvum and Dothistroma septosporum reveal adaptation to different hosts and lifestyles but also signatures of common ancestry.</title>
        <authorList>
            <person name="de Wit P.J.G.M."/>
            <person name="van der Burgt A."/>
            <person name="Oekmen B."/>
            <person name="Stergiopoulos I."/>
            <person name="Abd-Elsalam K.A."/>
            <person name="Aerts A.L."/>
            <person name="Bahkali A.H."/>
            <person name="Beenen H.G."/>
            <person name="Chettri P."/>
            <person name="Cox M.P."/>
            <person name="Datema E."/>
            <person name="de Vries R.P."/>
            <person name="Dhillon B."/>
            <person name="Ganley A.R."/>
            <person name="Griffiths S.A."/>
            <person name="Guo Y."/>
            <person name="Hamelin R.C."/>
            <person name="Henrissat B."/>
            <person name="Kabir M.S."/>
            <person name="Jashni M.K."/>
            <person name="Kema G."/>
            <person name="Klaubauf S."/>
            <person name="Lapidus A."/>
            <person name="Levasseur A."/>
            <person name="Lindquist E."/>
            <person name="Mehrabi R."/>
            <person name="Ohm R.A."/>
            <person name="Owen T.J."/>
            <person name="Salamov A."/>
            <person name="Schwelm A."/>
            <person name="Schijlen E."/>
            <person name="Sun H."/>
            <person name="van den Burg H.A."/>
            <person name="van Ham R.C.H.J."/>
            <person name="Zhang S."/>
            <person name="Goodwin S.B."/>
            <person name="Grigoriev I.V."/>
            <person name="Collemare J."/>
            <person name="Bradshaw R.E."/>
        </authorList>
    </citation>
    <scope>NUCLEOTIDE SEQUENCE [LARGE SCALE GENOMIC DNA]</scope>
    <source>
        <strain evidence="3">NZE10 / CBS 128990</strain>
    </source>
</reference>
<evidence type="ECO:0000313" key="3">
    <source>
        <dbReference type="Proteomes" id="UP000016933"/>
    </source>
</evidence>
<sequence>MLLLLGAPGFHLSCLLLKLLALLVIGVQWSECGGCCRDLVQEVEEGHSAFRDEQREMSAHWREQLSGASGWRKGKTWIRGRCQHVIVDQGPQLRLFGPPALLAAIDLRPIFL</sequence>
<protein>
    <recommendedName>
        <fullName evidence="4">Secreted protein</fullName>
    </recommendedName>
</protein>
<evidence type="ECO:0000313" key="2">
    <source>
        <dbReference type="EMBL" id="EME40006.1"/>
    </source>
</evidence>
<evidence type="ECO:0008006" key="4">
    <source>
        <dbReference type="Google" id="ProtNLM"/>
    </source>
</evidence>
<reference evidence="2 3" key="2">
    <citation type="journal article" date="2012" name="PLoS Pathog.">
        <title>Diverse lifestyles and strategies of plant pathogenesis encoded in the genomes of eighteen Dothideomycetes fungi.</title>
        <authorList>
            <person name="Ohm R.A."/>
            <person name="Feau N."/>
            <person name="Henrissat B."/>
            <person name="Schoch C.L."/>
            <person name="Horwitz B.A."/>
            <person name="Barry K.W."/>
            <person name="Condon B.J."/>
            <person name="Copeland A.C."/>
            <person name="Dhillon B."/>
            <person name="Glaser F."/>
            <person name="Hesse C.N."/>
            <person name="Kosti I."/>
            <person name="LaButti K."/>
            <person name="Lindquist E.A."/>
            <person name="Lucas S."/>
            <person name="Salamov A.A."/>
            <person name="Bradshaw R.E."/>
            <person name="Ciuffetti L."/>
            <person name="Hamelin R.C."/>
            <person name="Kema G.H.J."/>
            <person name="Lawrence C."/>
            <person name="Scott J.A."/>
            <person name="Spatafora J.W."/>
            <person name="Turgeon B.G."/>
            <person name="de Wit P.J.G.M."/>
            <person name="Zhong S."/>
            <person name="Goodwin S.B."/>
            <person name="Grigoriev I.V."/>
        </authorList>
    </citation>
    <scope>NUCLEOTIDE SEQUENCE [LARGE SCALE GENOMIC DNA]</scope>
    <source>
        <strain evidence="3">NZE10 / CBS 128990</strain>
    </source>
</reference>
<feature type="signal peptide" evidence="1">
    <location>
        <begin position="1"/>
        <end position="29"/>
    </location>
</feature>
<name>N1PFC4_DOTSN</name>
<keyword evidence="3" id="KW-1185">Reference proteome</keyword>
<organism evidence="2 3">
    <name type="scientific">Dothistroma septosporum (strain NZE10 / CBS 128990)</name>
    <name type="common">Red band needle blight fungus</name>
    <name type="synonym">Mycosphaerella pini</name>
    <dbReference type="NCBI Taxonomy" id="675120"/>
    <lineage>
        <taxon>Eukaryota</taxon>
        <taxon>Fungi</taxon>
        <taxon>Dikarya</taxon>
        <taxon>Ascomycota</taxon>
        <taxon>Pezizomycotina</taxon>
        <taxon>Dothideomycetes</taxon>
        <taxon>Dothideomycetidae</taxon>
        <taxon>Mycosphaerellales</taxon>
        <taxon>Mycosphaerellaceae</taxon>
        <taxon>Dothistroma</taxon>
    </lineage>
</organism>
<dbReference type="EMBL" id="KB446544">
    <property type="protein sequence ID" value="EME40006.1"/>
    <property type="molecule type" value="Genomic_DNA"/>
</dbReference>
<accession>N1PFC4</accession>
<feature type="chain" id="PRO_5004108764" description="Secreted protein" evidence="1">
    <location>
        <begin position="30"/>
        <end position="112"/>
    </location>
</feature>
<evidence type="ECO:0000256" key="1">
    <source>
        <dbReference type="SAM" id="SignalP"/>
    </source>
</evidence>
<keyword evidence="1" id="KW-0732">Signal</keyword>
<gene>
    <name evidence="2" type="ORF">DOTSEDRAFT_38025</name>
</gene>
<dbReference type="AlphaFoldDB" id="N1PFC4"/>
<dbReference type="Proteomes" id="UP000016933">
    <property type="component" value="Unassembled WGS sequence"/>
</dbReference>
<dbReference type="HOGENOM" id="CLU_2145790_0_0_1"/>
<proteinExistence type="predicted"/>